<accession>A0A919BJL7</accession>
<dbReference type="Proteomes" id="UP000623842">
    <property type="component" value="Unassembled WGS sequence"/>
</dbReference>
<keyword evidence="1" id="KW-0472">Membrane</keyword>
<dbReference type="AlphaFoldDB" id="A0A919BJL7"/>
<reference evidence="2" key="1">
    <citation type="journal article" date="2014" name="Int. J. Syst. Evol. Microbiol.">
        <title>Complete genome sequence of Corynebacterium casei LMG S-19264T (=DSM 44701T), isolated from a smear-ripened cheese.</title>
        <authorList>
            <consortium name="US DOE Joint Genome Institute (JGI-PGF)"/>
            <person name="Walter F."/>
            <person name="Albersmeier A."/>
            <person name="Kalinowski J."/>
            <person name="Ruckert C."/>
        </authorList>
    </citation>
    <scope>NUCLEOTIDE SEQUENCE</scope>
    <source>
        <strain evidence="2">KCTC 42731</strain>
    </source>
</reference>
<keyword evidence="3" id="KW-1185">Reference proteome</keyword>
<keyword evidence="1" id="KW-0812">Transmembrane</keyword>
<evidence type="ECO:0000313" key="2">
    <source>
        <dbReference type="EMBL" id="GHF93451.1"/>
    </source>
</evidence>
<dbReference type="EMBL" id="BNCK01000004">
    <property type="protein sequence ID" value="GHF93451.1"/>
    <property type="molecule type" value="Genomic_DNA"/>
</dbReference>
<evidence type="ECO:0000256" key="1">
    <source>
        <dbReference type="SAM" id="Phobius"/>
    </source>
</evidence>
<protein>
    <submittedName>
        <fullName evidence="2">Uncharacterized protein</fullName>
    </submittedName>
</protein>
<feature type="transmembrane region" description="Helical" evidence="1">
    <location>
        <begin position="33"/>
        <end position="53"/>
    </location>
</feature>
<evidence type="ECO:0000313" key="3">
    <source>
        <dbReference type="Proteomes" id="UP000623842"/>
    </source>
</evidence>
<proteinExistence type="predicted"/>
<organism evidence="2 3">
    <name type="scientific">Thalassotalea marina</name>
    <dbReference type="NCBI Taxonomy" id="1673741"/>
    <lineage>
        <taxon>Bacteria</taxon>
        <taxon>Pseudomonadati</taxon>
        <taxon>Pseudomonadota</taxon>
        <taxon>Gammaproteobacteria</taxon>
        <taxon>Alteromonadales</taxon>
        <taxon>Colwelliaceae</taxon>
        <taxon>Thalassotalea</taxon>
    </lineage>
</organism>
<gene>
    <name evidence="2" type="ORF">GCM10017161_22280</name>
</gene>
<keyword evidence="1" id="KW-1133">Transmembrane helix</keyword>
<sequence>MEMAVNSLMQKLSTHHRFTLHTLLGNTPDNNTLLELCSISIQFILPMLAYRFALTQTGNTRELTRLGSHKQ</sequence>
<name>A0A919BJL7_9GAMM</name>
<comment type="caution">
    <text evidence="2">The sequence shown here is derived from an EMBL/GenBank/DDBJ whole genome shotgun (WGS) entry which is preliminary data.</text>
</comment>
<reference evidence="2" key="2">
    <citation type="submission" date="2020-09" db="EMBL/GenBank/DDBJ databases">
        <authorList>
            <person name="Sun Q."/>
            <person name="Kim S."/>
        </authorList>
    </citation>
    <scope>NUCLEOTIDE SEQUENCE</scope>
    <source>
        <strain evidence="2">KCTC 42731</strain>
    </source>
</reference>